<organism evidence="2 3">
    <name type="scientific">Leifsonia shinshuensis</name>
    <dbReference type="NCBI Taxonomy" id="150026"/>
    <lineage>
        <taxon>Bacteria</taxon>
        <taxon>Bacillati</taxon>
        <taxon>Actinomycetota</taxon>
        <taxon>Actinomycetes</taxon>
        <taxon>Micrococcales</taxon>
        <taxon>Microbacteriaceae</taxon>
        <taxon>Leifsonia</taxon>
    </lineage>
</organism>
<feature type="region of interest" description="Disordered" evidence="1">
    <location>
        <begin position="137"/>
        <end position="190"/>
    </location>
</feature>
<dbReference type="Proteomes" id="UP000578352">
    <property type="component" value="Unassembled WGS sequence"/>
</dbReference>
<evidence type="ECO:0000256" key="1">
    <source>
        <dbReference type="SAM" id="MobiDB-lite"/>
    </source>
</evidence>
<dbReference type="InterPro" id="IPR003772">
    <property type="entry name" value="YceD"/>
</dbReference>
<reference evidence="2 3" key="1">
    <citation type="submission" date="2020-07" db="EMBL/GenBank/DDBJ databases">
        <title>Sequencing the genomes of 1000 actinobacteria strains.</title>
        <authorList>
            <person name="Klenk H.-P."/>
        </authorList>
    </citation>
    <scope>NUCLEOTIDE SEQUENCE [LARGE SCALE GENOMIC DNA]</scope>
    <source>
        <strain evidence="2 3">DSM 15165</strain>
    </source>
</reference>
<protein>
    <recommendedName>
        <fullName evidence="4">DUF177 domain-containing protein</fullName>
    </recommendedName>
</protein>
<feature type="compositionally biased region" description="Basic and acidic residues" evidence="1">
    <location>
        <begin position="143"/>
        <end position="160"/>
    </location>
</feature>
<name>A0A853D0U1_9MICO</name>
<proteinExistence type="predicted"/>
<feature type="compositionally biased region" description="Polar residues" evidence="1">
    <location>
        <begin position="171"/>
        <end position="181"/>
    </location>
</feature>
<evidence type="ECO:0000313" key="3">
    <source>
        <dbReference type="Proteomes" id="UP000578352"/>
    </source>
</evidence>
<evidence type="ECO:0000313" key="2">
    <source>
        <dbReference type="EMBL" id="NYJ24375.1"/>
    </source>
</evidence>
<evidence type="ECO:0008006" key="4">
    <source>
        <dbReference type="Google" id="ProtNLM"/>
    </source>
</evidence>
<comment type="caution">
    <text evidence="2">The sequence shown here is derived from an EMBL/GenBank/DDBJ whole genome shotgun (WGS) entry which is preliminary data.</text>
</comment>
<accession>A0A853D0U1</accession>
<gene>
    <name evidence="2" type="ORF">HNR13_002662</name>
</gene>
<dbReference type="AlphaFoldDB" id="A0A853D0U1"/>
<dbReference type="EMBL" id="JACCFL010000001">
    <property type="protein sequence ID" value="NYJ24375.1"/>
    <property type="molecule type" value="Genomic_DNA"/>
</dbReference>
<sequence>MSSFRTTPYTVSVYDLMRRPGEMREQHLSIPVTERLGEGLLSVPEGATIDLDLRLESMHEGILVTAEAETTATGVCGRCLIDIDQPVEVDFQELFAYPSTEAFDYEVHDDHVDLEPLIRDAVVLSLPFQPVCRPDCPGLDPETGERLADVPDRKPNETVDPRWSALAAFQASDTESTSNNAPAAGAGEER</sequence>
<dbReference type="Pfam" id="PF02620">
    <property type="entry name" value="YceD"/>
    <property type="match status" value="1"/>
</dbReference>